<feature type="compositionally biased region" description="Basic residues" evidence="6">
    <location>
        <begin position="1"/>
        <end position="44"/>
    </location>
</feature>
<dbReference type="SUPFAM" id="SSF52540">
    <property type="entry name" value="P-loop containing nucleoside triphosphate hydrolases"/>
    <property type="match status" value="1"/>
</dbReference>
<dbReference type="Proteomes" id="UP000822688">
    <property type="component" value="Chromosome 4"/>
</dbReference>
<reference evidence="8" key="1">
    <citation type="submission" date="2020-06" db="EMBL/GenBank/DDBJ databases">
        <title>WGS assembly of Ceratodon purpureus strain R40.</title>
        <authorList>
            <person name="Carey S.B."/>
            <person name="Jenkins J."/>
            <person name="Shu S."/>
            <person name="Lovell J.T."/>
            <person name="Sreedasyam A."/>
            <person name="Maumus F."/>
            <person name="Tiley G.P."/>
            <person name="Fernandez-Pozo N."/>
            <person name="Barry K."/>
            <person name="Chen C."/>
            <person name="Wang M."/>
            <person name="Lipzen A."/>
            <person name="Daum C."/>
            <person name="Saski C.A."/>
            <person name="Payton A.C."/>
            <person name="Mcbreen J.C."/>
            <person name="Conrad R.E."/>
            <person name="Kollar L.M."/>
            <person name="Olsson S."/>
            <person name="Huttunen S."/>
            <person name="Landis J.B."/>
            <person name="Wickett N.J."/>
            <person name="Johnson M.G."/>
            <person name="Rensing S.A."/>
            <person name="Grimwood J."/>
            <person name="Schmutz J."/>
            <person name="Mcdaniel S.F."/>
        </authorList>
    </citation>
    <scope>NUCLEOTIDE SEQUENCE</scope>
    <source>
        <strain evidence="8">R40</strain>
    </source>
</reference>
<comment type="caution">
    <text evidence="8">The sequence shown here is derived from an EMBL/GenBank/DDBJ whole genome shotgun (WGS) entry which is preliminary data.</text>
</comment>
<dbReference type="InterPro" id="IPR030378">
    <property type="entry name" value="G_CP_dom"/>
</dbReference>
<dbReference type="InterPro" id="IPR027417">
    <property type="entry name" value="P-loop_NTPase"/>
</dbReference>
<evidence type="ECO:0000256" key="3">
    <source>
        <dbReference type="ARBA" id="ARBA00023054"/>
    </source>
</evidence>
<evidence type="ECO:0000256" key="4">
    <source>
        <dbReference type="ARBA" id="ARBA00023134"/>
    </source>
</evidence>
<dbReference type="PROSITE" id="PS51721">
    <property type="entry name" value="G_CP"/>
    <property type="match status" value="1"/>
</dbReference>
<dbReference type="PANTHER" id="PTHR11089:SF30">
    <property type="entry name" value="GUANINE NUCLEOTIDE-BINDING PROTEIN-LIKE 3 HOMOLOG"/>
    <property type="match status" value="1"/>
</dbReference>
<evidence type="ECO:0000313" key="8">
    <source>
        <dbReference type="EMBL" id="KAG0579225.1"/>
    </source>
</evidence>
<keyword evidence="4" id="KW-0342">GTP-binding</keyword>
<feature type="region of interest" description="Disordered" evidence="6">
    <location>
        <begin position="1"/>
        <end position="56"/>
    </location>
</feature>
<evidence type="ECO:0000256" key="1">
    <source>
        <dbReference type="ARBA" id="ARBA00004604"/>
    </source>
</evidence>
<dbReference type="CDD" id="cd04178">
    <property type="entry name" value="Nucleostemin_like"/>
    <property type="match status" value="1"/>
</dbReference>
<keyword evidence="2" id="KW-0547">Nucleotide-binding</keyword>
<evidence type="ECO:0000256" key="6">
    <source>
        <dbReference type="SAM" id="MobiDB-lite"/>
    </source>
</evidence>
<dbReference type="InterPro" id="IPR014813">
    <property type="entry name" value="Gnl3_N_dom"/>
</dbReference>
<dbReference type="GO" id="GO:0005730">
    <property type="term" value="C:nucleolus"/>
    <property type="evidence" value="ECO:0007669"/>
    <property type="project" value="UniProtKB-SubCell"/>
</dbReference>
<dbReference type="PANTHER" id="PTHR11089">
    <property type="entry name" value="GTP-BINDING PROTEIN-RELATED"/>
    <property type="match status" value="1"/>
</dbReference>
<dbReference type="GO" id="GO:0005525">
    <property type="term" value="F:GTP binding"/>
    <property type="evidence" value="ECO:0007669"/>
    <property type="project" value="UniProtKB-KW"/>
</dbReference>
<evidence type="ECO:0000256" key="5">
    <source>
        <dbReference type="ARBA" id="ARBA00023242"/>
    </source>
</evidence>
<dbReference type="InterPro" id="IPR006073">
    <property type="entry name" value="GTP-bd"/>
</dbReference>
<organism evidence="8 9">
    <name type="scientific">Ceratodon purpureus</name>
    <name type="common">Fire moss</name>
    <name type="synonym">Dicranum purpureum</name>
    <dbReference type="NCBI Taxonomy" id="3225"/>
    <lineage>
        <taxon>Eukaryota</taxon>
        <taxon>Viridiplantae</taxon>
        <taxon>Streptophyta</taxon>
        <taxon>Embryophyta</taxon>
        <taxon>Bryophyta</taxon>
        <taxon>Bryophytina</taxon>
        <taxon>Bryopsida</taxon>
        <taxon>Dicranidae</taxon>
        <taxon>Pseudoditrichales</taxon>
        <taxon>Ditrichaceae</taxon>
        <taxon>Ceratodon</taxon>
    </lineage>
</organism>
<sequence length="440" mass="49948">MVKRSKKSKSKRIPLRKKHKIIKKVKEHHKKQKKEAKKLGHKGKPKAEKDPGIPNAWPFKEQELAALEARRARALEEIELKKAAKKERAAKRKLGLLDEDDEEFAKKVIEKPKKQKVLRPPARFYTELMKVIEASDVIIQVLDARDPLGTRCVELERLVQKAGPLKRVVLLLNKIDLVPREAVEKWLKYFREELPTVAFKCNLEPQKKSAGRKTRKDIQNDDLLQSSNCLGAETLLQLLRNYSKYQKMKTALTVGVVGFPNVGKSSIINSLKRTKAVSVQATPCITKVMQEIELDKHFKLLDCPGIFISTSEDNVASAALRDFTNVHELSDSTAPVKEILRVCPAEKLMLIYKISKFSDVDGFLKNVATVLGKSKKGVLDITAAARAVIQHWNNGMKGPSNLVLKDFWDFYSFQMFRLYKLQGTTARARIGITKEIFSSL</sequence>
<dbReference type="InterPro" id="IPR050755">
    <property type="entry name" value="TRAFAC_YlqF/YawG_RiboMat"/>
</dbReference>
<name>A0A8T0I8B5_CERPU</name>
<dbReference type="PRINTS" id="PR00326">
    <property type="entry name" value="GTP1OBG"/>
</dbReference>
<protein>
    <recommendedName>
        <fullName evidence="7">CP-type G domain-containing protein</fullName>
    </recommendedName>
</protein>
<gene>
    <name evidence="8" type="ORF">KC19_4G083300</name>
</gene>
<evidence type="ECO:0000256" key="2">
    <source>
        <dbReference type="ARBA" id="ARBA00022741"/>
    </source>
</evidence>
<dbReference type="FunFam" id="3.40.50.300:FF:000571">
    <property type="entry name" value="Guanine nucleotide-binding protein-like NSN1"/>
    <property type="match status" value="1"/>
</dbReference>
<evidence type="ECO:0000259" key="7">
    <source>
        <dbReference type="PROSITE" id="PS51721"/>
    </source>
</evidence>
<keyword evidence="5" id="KW-0539">Nucleus</keyword>
<dbReference type="Pfam" id="PF01926">
    <property type="entry name" value="MMR_HSR1"/>
    <property type="match status" value="1"/>
</dbReference>
<proteinExistence type="predicted"/>
<evidence type="ECO:0000313" key="9">
    <source>
        <dbReference type="Proteomes" id="UP000822688"/>
    </source>
</evidence>
<feature type="domain" description="CP-type G" evidence="7">
    <location>
        <begin position="114"/>
        <end position="309"/>
    </location>
</feature>
<keyword evidence="3" id="KW-0175">Coiled coil</keyword>
<accession>A0A8T0I8B5</accession>
<dbReference type="Gene3D" id="3.40.50.300">
    <property type="entry name" value="P-loop containing nucleotide triphosphate hydrolases"/>
    <property type="match status" value="1"/>
</dbReference>
<dbReference type="Pfam" id="PF08701">
    <property type="entry name" value="GN3L_Grn1"/>
    <property type="match status" value="1"/>
</dbReference>
<dbReference type="EMBL" id="CM026424">
    <property type="protein sequence ID" value="KAG0579225.1"/>
    <property type="molecule type" value="Genomic_DNA"/>
</dbReference>
<keyword evidence="9" id="KW-1185">Reference proteome</keyword>
<dbReference type="AlphaFoldDB" id="A0A8T0I8B5"/>
<comment type="subcellular location">
    <subcellularLocation>
        <location evidence="1">Nucleus</location>
        <location evidence="1">Nucleolus</location>
    </subcellularLocation>
</comment>